<evidence type="ECO:0000313" key="8">
    <source>
        <dbReference type="Proteomes" id="UP000094463"/>
    </source>
</evidence>
<proteinExistence type="inferred from homology"/>
<evidence type="ECO:0000256" key="1">
    <source>
        <dbReference type="ARBA" id="ARBA00004117"/>
    </source>
</evidence>
<keyword evidence="7" id="KW-0966">Cell projection</keyword>
<dbReference type="InterPro" id="IPR001624">
    <property type="entry name" value="FliE"/>
</dbReference>
<dbReference type="GO" id="GO:0003774">
    <property type="term" value="F:cytoskeletal motor activity"/>
    <property type="evidence" value="ECO:0007669"/>
    <property type="project" value="InterPro"/>
</dbReference>
<dbReference type="Proteomes" id="UP000094463">
    <property type="component" value="Chromosome"/>
</dbReference>
<organism evidence="7 8">
    <name type="scientific">Salisediminibacterium beveridgei</name>
    <dbReference type="NCBI Taxonomy" id="632773"/>
    <lineage>
        <taxon>Bacteria</taxon>
        <taxon>Bacillati</taxon>
        <taxon>Bacillota</taxon>
        <taxon>Bacilli</taxon>
        <taxon>Bacillales</taxon>
        <taxon>Bacillaceae</taxon>
        <taxon>Salisediminibacterium</taxon>
    </lineage>
</organism>
<protein>
    <recommendedName>
        <fullName evidence="4 5">Flagellar hook-basal body complex protein FliE</fullName>
    </recommendedName>
</protein>
<dbReference type="RefSeq" id="WP_084007319.1">
    <property type="nucleotide sequence ID" value="NZ_CP012502.1"/>
</dbReference>
<dbReference type="HAMAP" id="MF_00724">
    <property type="entry name" value="FliE"/>
    <property type="match status" value="1"/>
</dbReference>
<evidence type="ECO:0000256" key="3">
    <source>
        <dbReference type="ARBA" id="ARBA00023143"/>
    </source>
</evidence>
<dbReference type="PANTHER" id="PTHR34653">
    <property type="match status" value="1"/>
</dbReference>
<sequence length="103" mass="11827">MNMDQIARMNSVMSPASQVQPNRQVTSHDAQQTFKTWLNDAITDVNDKQVDSQIMTERMARGEDVDLHEVMITAQKATITLETTVEVRDKVIEAYQEIMRMQV</sequence>
<keyword evidence="7" id="KW-0282">Flagellum</keyword>
<dbReference type="GO" id="GO:0009425">
    <property type="term" value="C:bacterial-type flagellum basal body"/>
    <property type="evidence" value="ECO:0007669"/>
    <property type="project" value="UniProtKB-SubCell"/>
</dbReference>
<dbReference type="AlphaFoldDB" id="A0A1D7QW03"/>
<dbReference type="PATRIC" id="fig|632773.3.peg.1918"/>
<dbReference type="STRING" id="632773.BBEV_1830"/>
<dbReference type="EMBL" id="CP012502">
    <property type="protein sequence ID" value="AOM83191.1"/>
    <property type="molecule type" value="Genomic_DNA"/>
</dbReference>
<evidence type="ECO:0000256" key="4">
    <source>
        <dbReference type="HAMAP-Rule" id="MF_00724"/>
    </source>
</evidence>
<comment type="subcellular location">
    <subcellularLocation>
        <location evidence="1 4">Bacterial flagellum basal body</location>
    </subcellularLocation>
</comment>
<dbReference type="GO" id="GO:0005198">
    <property type="term" value="F:structural molecule activity"/>
    <property type="evidence" value="ECO:0007669"/>
    <property type="project" value="UniProtKB-UniRule"/>
</dbReference>
<comment type="similarity">
    <text evidence="2 4">Belongs to the FliE family.</text>
</comment>
<evidence type="ECO:0000313" key="7">
    <source>
        <dbReference type="EMBL" id="AOM83191.1"/>
    </source>
</evidence>
<dbReference type="KEGG" id="bbev:BBEV_1830"/>
<accession>A0A1D7QW03</accession>
<evidence type="ECO:0000256" key="2">
    <source>
        <dbReference type="ARBA" id="ARBA00009272"/>
    </source>
</evidence>
<feature type="region of interest" description="Disordered" evidence="6">
    <location>
        <begin position="1"/>
        <end position="28"/>
    </location>
</feature>
<dbReference type="NCBIfam" id="TIGR00205">
    <property type="entry name" value="fliE"/>
    <property type="match status" value="1"/>
</dbReference>
<feature type="compositionally biased region" description="Polar residues" evidence="6">
    <location>
        <begin position="11"/>
        <end position="28"/>
    </location>
</feature>
<evidence type="ECO:0000256" key="6">
    <source>
        <dbReference type="SAM" id="MobiDB-lite"/>
    </source>
</evidence>
<gene>
    <name evidence="4 7" type="primary">fliE</name>
    <name evidence="7" type="ORF">BBEV_1830</name>
</gene>
<dbReference type="PANTHER" id="PTHR34653:SF1">
    <property type="entry name" value="FLAGELLAR HOOK-BASAL BODY COMPLEX PROTEIN FLIE"/>
    <property type="match status" value="1"/>
</dbReference>
<keyword evidence="7" id="KW-0969">Cilium</keyword>
<dbReference type="GO" id="GO:0071973">
    <property type="term" value="P:bacterial-type flagellum-dependent cell motility"/>
    <property type="evidence" value="ECO:0007669"/>
    <property type="project" value="InterPro"/>
</dbReference>
<evidence type="ECO:0000256" key="5">
    <source>
        <dbReference type="NCBIfam" id="TIGR00205"/>
    </source>
</evidence>
<dbReference type="Pfam" id="PF02049">
    <property type="entry name" value="FliE"/>
    <property type="match status" value="1"/>
</dbReference>
<dbReference type="PRINTS" id="PR01006">
    <property type="entry name" value="FLGHOOKFLIE"/>
</dbReference>
<keyword evidence="8" id="KW-1185">Reference proteome</keyword>
<keyword evidence="3 4" id="KW-0975">Bacterial flagellum</keyword>
<name>A0A1D7QW03_9BACI</name>
<reference evidence="7 8" key="1">
    <citation type="submission" date="2015-08" db="EMBL/GenBank/DDBJ databases">
        <title>The complete genome sequence of Bacillus beveridgei MLTeJB.</title>
        <authorList>
            <person name="Hanson T.E."/>
            <person name="Mesa C."/>
            <person name="Basesman S.M."/>
            <person name="Oremland R.S."/>
        </authorList>
    </citation>
    <scope>NUCLEOTIDE SEQUENCE [LARGE SCALE GENOMIC DNA]</scope>
    <source>
        <strain evidence="7 8">MLTeJB</strain>
    </source>
</reference>